<sequence>MTESFSRDEVECSIAELQARVGTALAPFEASSAMRCLLDMLRAVEELFYLHTIEWDDDDFERLPFGSIWQAGAGL</sequence>
<comment type="caution">
    <text evidence="1">The sequence shown here is derived from an EMBL/GenBank/DDBJ whole genome shotgun (WGS) entry which is preliminary data.</text>
</comment>
<organism evidence="1 2">
    <name type="scientific">Pseudomonas frederiksbergensis</name>
    <dbReference type="NCBI Taxonomy" id="104087"/>
    <lineage>
        <taxon>Bacteria</taxon>
        <taxon>Pseudomonadati</taxon>
        <taxon>Pseudomonadota</taxon>
        <taxon>Gammaproteobacteria</taxon>
        <taxon>Pseudomonadales</taxon>
        <taxon>Pseudomonadaceae</taxon>
        <taxon>Pseudomonas</taxon>
    </lineage>
</organism>
<evidence type="ECO:0000313" key="1">
    <source>
        <dbReference type="EMBL" id="KHK64474.1"/>
    </source>
</evidence>
<evidence type="ECO:0000313" key="2">
    <source>
        <dbReference type="Proteomes" id="UP000030949"/>
    </source>
</evidence>
<name>A0A0B1Z053_9PSED</name>
<proteinExistence type="predicted"/>
<dbReference type="OrthoDB" id="1490207at2"/>
<accession>A0A0B1Z053</accession>
<dbReference type="RefSeq" id="WP_039591498.1">
    <property type="nucleotide sequence ID" value="NZ_JQGJ02000006.1"/>
</dbReference>
<reference evidence="2" key="1">
    <citation type="submission" date="2015-03" db="EMBL/GenBank/DDBJ databases">
        <title>Pseudomonas frederiksbergensis hydrocarbon degrader.</title>
        <authorList>
            <person name="Brown L.M."/>
            <person name="Ruiz O.N."/>
            <person name="Mueller S."/>
            <person name="Gunasekera T.S."/>
        </authorList>
    </citation>
    <scope>NUCLEOTIDE SEQUENCE [LARGE SCALE GENOMIC DNA]</scope>
    <source>
        <strain evidence="2">SI8</strain>
    </source>
</reference>
<dbReference type="EMBL" id="JQGJ01000006">
    <property type="protein sequence ID" value="KHK64474.1"/>
    <property type="molecule type" value="Genomic_DNA"/>
</dbReference>
<dbReference type="Proteomes" id="UP000030949">
    <property type="component" value="Unassembled WGS sequence"/>
</dbReference>
<gene>
    <name evidence="1" type="ORF">JZ00_11955</name>
</gene>
<dbReference type="AlphaFoldDB" id="A0A0B1Z053"/>
<protein>
    <submittedName>
        <fullName evidence="1">Uncharacterized protein</fullName>
    </submittedName>
</protein>